<dbReference type="InterPro" id="IPR036291">
    <property type="entry name" value="NAD(P)-bd_dom_sf"/>
</dbReference>
<evidence type="ECO:0000313" key="3">
    <source>
        <dbReference type="Proteomes" id="UP000316213"/>
    </source>
</evidence>
<accession>A0A5C6AWI9</accession>
<dbReference type="SUPFAM" id="SSF51735">
    <property type="entry name" value="NAD(P)-binding Rossmann-fold domains"/>
    <property type="match status" value="1"/>
</dbReference>
<protein>
    <recommendedName>
        <fullName evidence="1">NAD(P)-binding domain-containing protein</fullName>
    </recommendedName>
</protein>
<evidence type="ECO:0000259" key="1">
    <source>
        <dbReference type="Pfam" id="PF13460"/>
    </source>
</evidence>
<organism evidence="2 3">
    <name type="scientific">Neorhodopirellula pilleata</name>
    <dbReference type="NCBI Taxonomy" id="2714738"/>
    <lineage>
        <taxon>Bacteria</taxon>
        <taxon>Pseudomonadati</taxon>
        <taxon>Planctomycetota</taxon>
        <taxon>Planctomycetia</taxon>
        <taxon>Pirellulales</taxon>
        <taxon>Pirellulaceae</taxon>
        <taxon>Neorhodopirellula</taxon>
    </lineage>
</organism>
<feature type="domain" description="NAD(P)-binding" evidence="1">
    <location>
        <begin position="38"/>
        <end position="227"/>
    </location>
</feature>
<dbReference type="EMBL" id="SJPM01000001">
    <property type="protein sequence ID" value="TWU03436.1"/>
    <property type="molecule type" value="Genomic_DNA"/>
</dbReference>
<dbReference type="OrthoDB" id="267271at2"/>
<gene>
    <name evidence="2" type="ORF">Pla100_03570</name>
</gene>
<dbReference type="InterPro" id="IPR016040">
    <property type="entry name" value="NAD(P)-bd_dom"/>
</dbReference>
<dbReference type="RefSeq" id="WP_146575960.1">
    <property type="nucleotide sequence ID" value="NZ_SJPM01000001.1"/>
</dbReference>
<dbReference type="Gene3D" id="3.40.50.720">
    <property type="entry name" value="NAD(P)-binding Rossmann-like Domain"/>
    <property type="match status" value="1"/>
</dbReference>
<dbReference type="AlphaFoldDB" id="A0A5C6AWI9"/>
<name>A0A5C6AWI9_9BACT</name>
<proteinExistence type="predicted"/>
<sequence length="250" mass="27841">MVAFNESNVGQPTGAQLFRGQSRGNFDLVDREVIGILGADCPLGEQIVAISLRCGYEVQALTQGELGSSPDKDLRVLASKTFDARHIQTVVRGSTCVINLCNVSHPHSDPQHPSSESITRNALASMKNARSGRYLCVTHQSVRSPGDARFISHGFGSRYLWPLTHRGRYHDLQKEADLLARSSMDWTLVRCPTIKTVASFGTISVDRHRPTGKFVSRDRLARYLVHLKDSELYRREAMFVASQSPQVRYA</sequence>
<keyword evidence="3" id="KW-1185">Reference proteome</keyword>
<evidence type="ECO:0000313" key="2">
    <source>
        <dbReference type="EMBL" id="TWU03436.1"/>
    </source>
</evidence>
<dbReference type="Proteomes" id="UP000316213">
    <property type="component" value="Unassembled WGS sequence"/>
</dbReference>
<comment type="caution">
    <text evidence="2">The sequence shown here is derived from an EMBL/GenBank/DDBJ whole genome shotgun (WGS) entry which is preliminary data.</text>
</comment>
<dbReference type="Pfam" id="PF13460">
    <property type="entry name" value="NAD_binding_10"/>
    <property type="match status" value="1"/>
</dbReference>
<reference evidence="2 3" key="1">
    <citation type="submission" date="2019-02" db="EMBL/GenBank/DDBJ databases">
        <title>Deep-cultivation of Planctomycetes and their phenomic and genomic characterization uncovers novel biology.</title>
        <authorList>
            <person name="Wiegand S."/>
            <person name="Jogler M."/>
            <person name="Boedeker C."/>
            <person name="Pinto D."/>
            <person name="Vollmers J."/>
            <person name="Rivas-Marin E."/>
            <person name="Kohn T."/>
            <person name="Peeters S.H."/>
            <person name="Heuer A."/>
            <person name="Rast P."/>
            <person name="Oberbeckmann S."/>
            <person name="Bunk B."/>
            <person name="Jeske O."/>
            <person name="Meyerdierks A."/>
            <person name="Storesund J.E."/>
            <person name="Kallscheuer N."/>
            <person name="Luecker S."/>
            <person name="Lage O.M."/>
            <person name="Pohl T."/>
            <person name="Merkel B.J."/>
            <person name="Hornburger P."/>
            <person name="Mueller R.-W."/>
            <person name="Bruemmer F."/>
            <person name="Labrenz M."/>
            <person name="Spormann A.M."/>
            <person name="Op Den Camp H."/>
            <person name="Overmann J."/>
            <person name="Amann R."/>
            <person name="Jetten M.S.M."/>
            <person name="Mascher T."/>
            <person name="Medema M.H."/>
            <person name="Devos D.P."/>
            <person name="Kaster A.-K."/>
            <person name="Ovreas L."/>
            <person name="Rohde M."/>
            <person name="Galperin M.Y."/>
            <person name="Jogler C."/>
        </authorList>
    </citation>
    <scope>NUCLEOTIDE SEQUENCE [LARGE SCALE GENOMIC DNA]</scope>
    <source>
        <strain evidence="2 3">Pla100</strain>
    </source>
</reference>